<dbReference type="GO" id="GO:0016747">
    <property type="term" value="F:acyltransferase activity, transferring groups other than amino-acyl groups"/>
    <property type="evidence" value="ECO:0007669"/>
    <property type="project" value="InterPro"/>
</dbReference>
<dbReference type="Pfam" id="PF13302">
    <property type="entry name" value="Acetyltransf_3"/>
    <property type="match status" value="1"/>
</dbReference>
<dbReference type="RefSeq" id="WP_093149655.1">
    <property type="nucleotide sequence ID" value="NZ_FNBW01000004.1"/>
</dbReference>
<feature type="domain" description="N-acetyltransferase" evidence="1">
    <location>
        <begin position="19"/>
        <end position="179"/>
    </location>
</feature>
<protein>
    <submittedName>
        <fullName evidence="2">Protein N-acetyltransferase, RimJ/RimL family</fullName>
    </submittedName>
</protein>
<gene>
    <name evidence="2" type="ORF">SAMN05660686_01761</name>
</gene>
<comment type="caution">
    <text evidence="2">The sequence shown here is derived from an EMBL/GenBank/DDBJ whole genome shotgun (WGS) entry which is preliminary data.</text>
</comment>
<proteinExistence type="predicted"/>
<evidence type="ECO:0000313" key="2">
    <source>
        <dbReference type="EMBL" id="SDF58471.1"/>
    </source>
</evidence>
<dbReference type="EMBL" id="FNBW01000004">
    <property type="protein sequence ID" value="SDF58471.1"/>
    <property type="molecule type" value="Genomic_DNA"/>
</dbReference>
<evidence type="ECO:0000313" key="3">
    <source>
        <dbReference type="Proteomes" id="UP000198615"/>
    </source>
</evidence>
<dbReference type="AlphaFoldDB" id="A0A8G2BGP7"/>
<sequence length="191" mass="20705">MAATPDLTADVPVIETERLRLRGFTPEDKPAYAALRADPDVVRYLVGGEALIPFAEQIAESRIATFREAWASGFGVWAVEERDSGRFLGQSGLAQLDRSSEVEVLYAFARHAWGKGYAREAARAALAYAFETAGLTRVVAFVVPQNTASARVLEAVGLTALGETTYNDFPVLGYAITAEEWSAEEWAARSG</sequence>
<accession>A0A8G2BGP7</accession>
<name>A0A8G2BGP7_9PROT</name>
<dbReference type="PANTHER" id="PTHR43792:SF1">
    <property type="entry name" value="N-ACETYLTRANSFERASE DOMAIN-CONTAINING PROTEIN"/>
    <property type="match status" value="1"/>
</dbReference>
<dbReference type="Proteomes" id="UP000198615">
    <property type="component" value="Unassembled WGS sequence"/>
</dbReference>
<dbReference type="PROSITE" id="PS51186">
    <property type="entry name" value="GNAT"/>
    <property type="match status" value="1"/>
</dbReference>
<dbReference type="InterPro" id="IPR000182">
    <property type="entry name" value="GNAT_dom"/>
</dbReference>
<evidence type="ECO:0000259" key="1">
    <source>
        <dbReference type="PROSITE" id="PS51186"/>
    </source>
</evidence>
<dbReference type="InterPro" id="IPR051531">
    <property type="entry name" value="N-acetyltransferase"/>
</dbReference>
<keyword evidence="2" id="KW-0808">Transferase</keyword>
<dbReference type="Gene3D" id="3.40.630.30">
    <property type="match status" value="1"/>
</dbReference>
<reference evidence="2 3" key="1">
    <citation type="submission" date="2016-10" db="EMBL/GenBank/DDBJ databases">
        <authorList>
            <person name="Varghese N."/>
            <person name="Submissions S."/>
        </authorList>
    </citation>
    <scope>NUCLEOTIDE SEQUENCE [LARGE SCALE GENOMIC DNA]</scope>
    <source>
        <strain evidence="2 3">DSM 18839</strain>
    </source>
</reference>
<keyword evidence="3" id="KW-1185">Reference proteome</keyword>
<dbReference type="PANTHER" id="PTHR43792">
    <property type="entry name" value="GNAT FAMILY, PUTATIVE (AFU_ORTHOLOGUE AFUA_3G00765)-RELATED-RELATED"/>
    <property type="match status" value="1"/>
</dbReference>
<dbReference type="InterPro" id="IPR016181">
    <property type="entry name" value="Acyl_CoA_acyltransferase"/>
</dbReference>
<dbReference type="SUPFAM" id="SSF55729">
    <property type="entry name" value="Acyl-CoA N-acyltransferases (Nat)"/>
    <property type="match status" value="1"/>
</dbReference>
<dbReference type="OrthoDB" id="6293260at2"/>
<organism evidence="2 3">
    <name type="scientific">Thalassobaculum litoreum DSM 18839</name>
    <dbReference type="NCBI Taxonomy" id="1123362"/>
    <lineage>
        <taxon>Bacteria</taxon>
        <taxon>Pseudomonadati</taxon>
        <taxon>Pseudomonadota</taxon>
        <taxon>Alphaproteobacteria</taxon>
        <taxon>Rhodospirillales</taxon>
        <taxon>Thalassobaculaceae</taxon>
        <taxon>Thalassobaculum</taxon>
    </lineage>
</organism>